<sequence length="73" mass="8566">MRERRQRYRRRVVRASWWSFRGARTVAGEDVLTPLLPCEVRIRMHLAGSFFAEVGAAGFAQRRCCVKRCPDLR</sequence>
<dbReference type="EMBL" id="BONP01000044">
    <property type="protein sequence ID" value="GIG41894.1"/>
    <property type="molecule type" value="Genomic_DNA"/>
</dbReference>
<name>A0ABQ4DRC6_9CELL</name>
<keyword evidence="2" id="KW-1185">Reference proteome</keyword>
<comment type="caution">
    <text evidence="1">The sequence shown here is derived from an EMBL/GenBank/DDBJ whole genome shotgun (WGS) entry which is preliminary data.</text>
</comment>
<evidence type="ECO:0000313" key="2">
    <source>
        <dbReference type="Proteomes" id="UP000614741"/>
    </source>
</evidence>
<protein>
    <submittedName>
        <fullName evidence="1">Uncharacterized protein</fullName>
    </submittedName>
</protein>
<proteinExistence type="predicted"/>
<organism evidence="1 2">
    <name type="scientific">Cellulomonas phragmiteti</name>
    <dbReference type="NCBI Taxonomy" id="478780"/>
    <lineage>
        <taxon>Bacteria</taxon>
        <taxon>Bacillati</taxon>
        <taxon>Actinomycetota</taxon>
        <taxon>Actinomycetes</taxon>
        <taxon>Micrococcales</taxon>
        <taxon>Cellulomonadaceae</taxon>
        <taxon>Cellulomonas</taxon>
    </lineage>
</organism>
<dbReference type="Proteomes" id="UP000614741">
    <property type="component" value="Unassembled WGS sequence"/>
</dbReference>
<accession>A0ABQ4DRC6</accession>
<gene>
    <name evidence="1" type="ORF">Cph01nite_36560</name>
</gene>
<reference evidence="1 2" key="1">
    <citation type="submission" date="2021-01" db="EMBL/GenBank/DDBJ databases">
        <title>Whole genome shotgun sequence of Cellulomonas phragmiteti NBRC 110785.</title>
        <authorList>
            <person name="Komaki H."/>
            <person name="Tamura T."/>
        </authorList>
    </citation>
    <scope>NUCLEOTIDE SEQUENCE [LARGE SCALE GENOMIC DNA]</scope>
    <source>
        <strain evidence="1 2">NBRC 110785</strain>
    </source>
</reference>
<evidence type="ECO:0000313" key="1">
    <source>
        <dbReference type="EMBL" id="GIG41894.1"/>
    </source>
</evidence>